<keyword evidence="7" id="KW-1185">Reference proteome</keyword>
<evidence type="ECO:0000256" key="4">
    <source>
        <dbReference type="PROSITE-ProRule" id="PRU01343"/>
    </source>
</evidence>
<proteinExistence type="predicted"/>
<dbReference type="AlphaFoldDB" id="A0A314UNK6"/>
<comment type="caution">
    <text evidence="6">The sequence shown here is derived from an EMBL/GenBank/DDBJ whole genome shotgun (WGS) entry which is preliminary data.</text>
</comment>
<evidence type="ECO:0000256" key="2">
    <source>
        <dbReference type="ARBA" id="ARBA00022771"/>
    </source>
</evidence>
<dbReference type="Proteomes" id="UP000250321">
    <property type="component" value="Unassembled WGS sequence"/>
</dbReference>
<gene>
    <name evidence="6" type="ORF">Pyn_17987</name>
</gene>
<dbReference type="PANTHER" id="PTHR33248">
    <property type="entry name" value="ZINC ION-BINDING PROTEIN"/>
    <property type="match status" value="1"/>
</dbReference>
<dbReference type="EMBL" id="PJQY01003248">
    <property type="protein sequence ID" value="PQM39063.1"/>
    <property type="molecule type" value="Genomic_DNA"/>
</dbReference>
<protein>
    <recommendedName>
        <fullName evidence="5">GRF-type domain-containing protein</fullName>
    </recommendedName>
</protein>
<feature type="domain" description="GRF-type" evidence="5">
    <location>
        <begin position="18"/>
        <end position="61"/>
    </location>
</feature>
<keyword evidence="1" id="KW-0479">Metal-binding</keyword>
<dbReference type="InterPro" id="IPR010666">
    <property type="entry name" value="Znf_GRF"/>
</dbReference>
<accession>A0A314UNK6</accession>
<dbReference type="PROSITE" id="PS51999">
    <property type="entry name" value="ZF_GRF"/>
    <property type="match status" value="1"/>
</dbReference>
<evidence type="ECO:0000259" key="5">
    <source>
        <dbReference type="PROSITE" id="PS51999"/>
    </source>
</evidence>
<evidence type="ECO:0000313" key="6">
    <source>
        <dbReference type="EMBL" id="PQM39063.1"/>
    </source>
</evidence>
<keyword evidence="3" id="KW-0862">Zinc</keyword>
<sequence length="108" mass="12561">MRPGPPFGEEAHVVAPCCCCGKVAQLQTLWTKSNPMTRFHACPKSGGRNNGCRFFCWVDDEMPPHEKGVMAWLLRRMRQLEQDIERMRAREKKLWVALFILWVVVVFV</sequence>
<evidence type="ECO:0000313" key="7">
    <source>
        <dbReference type="Proteomes" id="UP000250321"/>
    </source>
</evidence>
<reference evidence="6 7" key="1">
    <citation type="submission" date="2018-02" db="EMBL/GenBank/DDBJ databases">
        <title>Draft genome of wild Prunus yedoensis var. nudiflora.</title>
        <authorList>
            <person name="Baek S."/>
            <person name="Kim J.-H."/>
            <person name="Choi K."/>
            <person name="Kim G.-B."/>
            <person name="Cho A."/>
            <person name="Jang H."/>
            <person name="Shin C.-H."/>
            <person name="Yu H.-J."/>
            <person name="Mun J.-H."/>
        </authorList>
    </citation>
    <scope>NUCLEOTIDE SEQUENCE [LARGE SCALE GENOMIC DNA]</scope>
    <source>
        <strain evidence="7">cv. Jeju island</strain>
        <tissue evidence="6">Leaf</tissue>
    </source>
</reference>
<keyword evidence="2 4" id="KW-0863">Zinc-finger</keyword>
<organism evidence="6 7">
    <name type="scientific">Prunus yedoensis var. nudiflora</name>
    <dbReference type="NCBI Taxonomy" id="2094558"/>
    <lineage>
        <taxon>Eukaryota</taxon>
        <taxon>Viridiplantae</taxon>
        <taxon>Streptophyta</taxon>
        <taxon>Embryophyta</taxon>
        <taxon>Tracheophyta</taxon>
        <taxon>Spermatophyta</taxon>
        <taxon>Magnoliopsida</taxon>
        <taxon>eudicotyledons</taxon>
        <taxon>Gunneridae</taxon>
        <taxon>Pentapetalae</taxon>
        <taxon>rosids</taxon>
        <taxon>fabids</taxon>
        <taxon>Rosales</taxon>
        <taxon>Rosaceae</taxon>
        <taxon>Amygdaloideae</taxon>
        <taxon>Amygdaleae</taxon>
        <taxon>Prunus</taxon>
    </lineage>
</organism>
<name>A0A314UNK6_PRUYE</name>
<dbReference type="OrthoDB" id="1572414at2759"/>
<dbReference type="GO" id="GO:0008270">
    <property type="term" value="F:zinc ion binding"/>
    <property type="evidence" value="ECO:0007669"/>
    <property type="project" value="UniProtKB-KW"/>
</dbReference>
<evidence type="ECO:0000256" key="1">
    <source>
        <dbReference type="ARBA" id="ARBA00022723"/>
    </source>
</evidence>
<evidence type="ECO:0000256" key="3">
    <source>
        <dbReference type="ARBA" id="ARBA00022833"/>
    </source>
</evidence>